<proteinExistence type="predicted"/>
<evidence type="ECO:0000256" key="1">
    <source>
        <dbReference type="SAM" id="MobiDB-lite"/>
    </source>
</evidence>
<evidence type="ECO:0000313" key="3">
    <source>
        <dbReference type="Proteomes" id="UP001054945"/>
    </source>
</evidence>
<keyword evidence="3" id="KW-1185">Reference proteome</keyword>
<organism evidence="2 3">
    <name type="scientific">Caerostris extrusa</name>
    <name type="common">Bark spider</name>
    <name type="synonym">Caerostris bankana</name>
    <dbReference type="NCBI Taxonomy" id="172846"/>
    <lineage>
        <taxon>Eukaryota</taxon>
        <taxon>Metazoa</taxon>
        <taxon>Ecdysozoa</taxon>
        <taxon>Arthropoda</taxon>
        <taxon>Chelicerata</taxon>
        <taxon>Arachnida</taxon>
        <taxon>Araneae</taxon>
        <taxon>Araneomorphae</taxon>
        <taxon>Entelegynae</taxon>
        <taxon>Araneoidea</taxon>
        <taxon>Araneidae</taxon>
        <taxon>Caerostris</taxon>
    </lineage>
</organism>
<evidence type="ECO:0000313" key="2">
    <source>
        <dbReference type="EMBL" id="GIY55151.1"/>
    </source>
</evidence>
<comment type="caution">
    <text evidence="2">The sequence shown here is derived from an EMBL/GenBank/DDBJ whole genome shotgun (WGS) entry which is preliminary data.</text>
</comment>
<feature type="region of interest" description="Disordered" evidence="1">
    <location>
        <begin position="180"/>
        <end position="200"/>
    </location>
</feature>
<gene>
    <name evidence="2" type="ORF">CEXT_372981</name>
</gene>
<dbReference type="Proteomes" id="UP001054945">
    <property type="component" value="Unassembled WGS sequence"/>
</dbReference>
<dbReference type="AlphaFoldDB" id="A0AAV4UBF9"/>
<reference evidence="2 3" key="1">
    <citation type="submission" date="2021-06" db="EMBL/GenBank/DDBJ databases">
        <title>Caerostris extrusa draft genome.</title>
        <authorList>
            <person name="Kono N."/>
            <person name="Arakawa K."/>
        </authorList>
    </citation>
    <scope>NUCLEOTIDE SEQUENCE [LARGE SCALE GENOMIC DNA]</scope>
</reference>
<name>A0AAV4UBF9_CAEEX</name>
<protein>
    <submittedName>
        <fullName evidence="2">Uncharacterized protein</fullName>
    </submittedName>
</protein>
<accession>A0AAV4UBF9</accession>
<dbReference type="EMBL" id="BPLR01012612">
    <property type="protein sequence ID" value="GIY55151.1"/>
    <property type="molecule type" value="Genomic_DNA"/>
</dbReference>
<sequence>MSREKYTFLARMLPSLSFGLLKEGKKTLFSKSLCDVKENSNARPSETFKETRPLTKPAPLSIFYSLLLRIRETIVGDKVFVLTPSKIHYVLEEGRNYLRQASKKTFDRCVAGTRMFVFCPSTSTTAPIPGYELIYPPESHPLYLSPIVIKCLNKSSFPVMECMCILAMVTRVRPVNPLPSLWPPSPPSKSKNPYGLGCDG</sequence>